<dbReference type="PANTHER" id="PTHR30489:SF0">
    <property type="entry name" value="LIPOPROTEIN-RELEASING SYSTEM TRANSMEMBRANE PROTEIN LOLE"/>
    <property type="match status" value="1"/>
</dbReference>
<dbReference type="InterPro" id="IPR025857">
    <property type="entry name" value="MacB_PCD"/>
</dbReference>
<evidence type="ECO:0000256" key="2">
    <source>
        <dbReference type="ARBA" id="ARBA00005236"/>
    </source>
</evidence>
<reference evidence="10 11" key="1">
    <citation type="submission" date="2024-04" db="EMBL/GenBank/DDBJ databases">
        <authorList>
            <person name="Abashina T."/>
            <person name="Shaikin A."/>
        </authorList>
    </citation>
    <scope>NUCLEOTIDE SEQUENCE [LARGE SCALE GENOMIC DNA]</scope>
    <source>
        <strain evidence="10 11">AAFK</strain>
    </source>
</reference>
<dbReference type="Pfam" id="PF02687">
    <property type="entry name" value="FtsX"/>
    <property type="match status" value="2"/>
</dbReference>
<feature type="transmembrane region" description="Helical" evidence="7">
    <location>
        <begin position="476"/>
        <end position="500"/>
    </location>
</feature>
<gene>
    <name evidence="10" type="ORF">WOB96_06855</name>
</gene>
<feature type="transmembrane region" description="Helical" evidence="7">
    <location>
        <begin position="25"/>
        <end position="45"/>
    </location>
</feature>
<evidence type="ECO:0000256" key="5">
    <source>
        <dbReference type="ARBA" id="ARBA00022989"/>
    </source>
</evidence>
<feature type="domain" description="ABC3 transporter permease C-terminal" evidence="8">
    <location>
        <begin position="258"/>
        <end position="382"/>
    </location>
</feature>
<comment type="caution">
    <text evidence="10">The sequence shown here is derived from an EMBL/GenBank/DDBJ whole genome shotgun (WGS) entry which is preliminary data.</text>
</comment>
<organism evidence="10 11">
    <name type="scientific">Thermithiobacillus plumbiphilus</name>
    <dbReference type="NCBI Taxonomy" id="1729899"/>
    <lineage>
        <taxon>Bacteria</taxon>
        <taxon>Pseudomonadati</taxon>
        <taxon>Pseudomonadota</taxon>
        <taxon>Acidithiobacillia</taxon>
        <taxon>Acidithiobacillales</taxon>
        <taxon>Thermithiobacillaceae</taxon>
        <taxon>Thermithiobacillus</taxon>
    </lineage>
</organism>
<keyword evidence="11" id="KW-1185">Reference proteome</keyword>
<feature type="transmembrane region" description="Helical" evidence="7">
    <location>
        <begin position="710"/>
        <end position="734"/>
    </location>
</feature>
<evidence type="ECO:0000313" key="10">
    <source>
        <dbReference type="EMBL" id="MEK8089485.1"/>
    </source>
</evidence>
<feature type="domain" description="MacB-like periplasmic core" evidence="9">
    <location>
        <begin position="26"/>
        <end position="226"/>
    </location>
</feature>
<evidence type="ECO:0000256" key="7">
    <source>
        <dbReference type="SAM" id="Phobius"/>
    </source>
</evidence>
<protein>
    <submittedName>
        <fullName evidence="10">ABC transporter permease</fullName>
    </submittedName>
</protein>
<dbReference type="InterPro" id="IPR003838">
    <property type="entry name" value="ABC3_permease_C"/>
</dbReference>
<keyword evidence="4 7" id="KW-0812">Transmembrane</keyword>
<dbReference type="InterPro" id="IPR051447">
    <property type="entry name" value="Lipoprotein-release_system"/>
</dbReference>
<comment type="subcellular location">
    <subcellularLocation>
        <location evidence="1">Cell membrane</location>
        <topology evidence="1">Multi-pass membrane protein</topology>
    </subcellularLocation>
</comment>
<evidence type="ECO:0000256" key="4">
    <source>
        <dbReference type="ARBA" id="ARBA00022692"/>
    </source>
</evidence>
<comment type="similarity">
    <text evidence="2">Belongs to the ABC-4 integral membrane protein family. LolC/E subfamily.</text>
</comment>
<dbReference type="RefSeq" id="WP_341370540.1">
    <property type="nucleotide sequence ID" value="NZ_JBBPCO010000005.1"/>
</dbReference>
<evidence type="ECO:0000256" key="3">
    <source>
        <dbReference type="ARBA" id="ARBA00022475"/>
    </source>
</evidence>
<name>A0ABU9D7H7_9PROT</name>
<evidence type="ECO:0000259" key="9">
    <source>
        <dbReference type="Pfam" id="PF12704"/>
    </source>
</evidence>
<accession>A0ABU9D7H7</accession>
<evidence type="ECO:0000313" key="11">
    <source>
        <dbReference type="Proteomes" id="UP001446205"/>
    </source>
</evidence>
<feature type="transmembrane region" description="Helical" evidence="7">
    <location>
        <begin position="755"/>
        <end position="783"/>
    </location>
</feature>
<feature type="transmembrane region" description="Helical" evidence="7">
    <location>
        <begin position="397"/>
        <end position="415"/>
    </location>
</feature>
<feature type="transmembrane region" description="Helical" evidence="7">
    <location>
        <begin position="258"/>
        <end position="280"/>
    </location>
</feature>
<feature type="transmembrane region" description="Helical" evidence="7">
    <location>
        <begin position="301"/>
        <end position="334"/>
    </location>
</feature>
<dbReference type="Pfam" id="PF12704">
    <property type="entry name" value="MacB_PCD"/>
    <property type="match status" value="1"/>
</dbReference>
<feature type="transmembrane region" description="Helical" evidence="7">
    <location>
        <begin position="427"/>
        <end position="447"/>
    </location>
</feature>
<dbReference type="Proteomes" id="UP001446205">
    <property type="component" value="Unassembled WGS sequence"/>
</dbReference>
<sequence length="838" mass="88737">MTVFSEGLVWRATVLGALRAHWGRALLSILGIALGVALGVAVTLINNAAVGEFGQAVRSLSGQADLVLRGPKAGFSESLYPWLARQPAVAIASPGIEVDATLANANETLKIIGIDAFRAAGMQANLLPGALPEGLGLLEDHTVLLSQAAASRLHLKAGDQLMVQVGMSRQALKVIGILPLEGPRQALGVMDISNAQWLFQKLGRLDRIDIRLQPGQDVQVVRAALSRQLPAGLLLSAPEAAGERAGDLSRAYRVNLTVLSLVALFTGAFLVFATLAMAVLRRRAQLALLRVLGLTPRELVVLLLGEGLLIGLMGALLGLALGVGLAAAGLALLGGDLGGGYFEGIAPSLQLEPATLIIYFTLGLFVALLGALAPALEAARTEAAPALKGGDVERALGRLRGSLPGLFLIALGLLATQAPPVGGLPLFGYIAIALLLVGAVLLMPRLLAMLTQLLPLPATAWRQVAIAQLRGAPGQAAVAVAAIVVSFSLMVSMAIMVASFRDSVDAWLGQVLPADLYMRAAEQQGSAFFSPTDQQRIRQTPGVRAVRFLRVQELLLAPNRPAVALIARDLGPDPTRDLPLLSQAKNPAPPGIAPVWISEAMQDLYGYQPGQRIKLPISGRQQAFYVAGVWRDYARQWGAVVLDRRQYIALTGDRDVTDAALWLTPGARASQVSEALRARLPLGQQIEIRSPGEIRQISLGIFDRSFAITYLLEIVAVLIGLFGISNSVSAQVLARRGEFGMLRHLGMGRREIGAMLALEATLMSATGIAIGWLLGWGISLILIHVVNRQSFHWSMGLHVPWGPLAGLSLLLLLAAVATALFSARQAMRGDVIQAVREE</sequence>
<evidence type="ECO:0000256" key="1">
    <source>
        <dbReference type="ARBA" id="ARBA00004651"/>
    </source>
</evidence>
<keyword evidence="3" id="KW-1003">Cell membrane</keyword>
<feature type="transmembrane region" description="Helical" evidence="7">
    <location>
        <begin position="803"/>
        <end position="823"/>
    </location>
</feature>
<feature type="transmembrane region" description="Helical" evidence="7">
    <location>
        <begin position="354"/>
        <end position="376"/>
    </location>
</feature>
<feature type="domain" description="ABC3 transporter permease C-terminal" evidence="8">
    <location>
        <begin position="714"/>
        <end position="829"/>
    </location>
</feature>
<dbReference type="PANTHER" id="PTHR30489">
    <property type="entry name" value="LIPOPROTEIN-RELEASING SYSTEM TRANSMEMBRANE PROTEIN LOLE"/>
    <property type="match status" value="1"/>
</dbReference>
<keyword evidence="6 7" id="KW-0472">Membrane</keyword>
<dbReference type="EMBL" id="JBBPCO010000005">
    <property type="protein sequence ID" value="MEK8089485.1"/>
    <property type="molecule type" value="Genomic_DNA"/>
</dbReference>
<proteinExistence type="inferred from homology"/>
<evidence type="ECO:0000259" key="8">
    <source>
        <dbReference type="Pfam" id="PF02687"/>
    </source>
</evidence>
<keyword evidence="5 7" id="KW-1133">Transmembrane helix</keyword>
<evidence type="ECO:0000256" key="6">
    <source>
        <dbReference type="ARBA" id="ARBA00023136"/>
    </source>
</evidence>